<organism evidence="1 2">
    <name type="scientific">Solicola gregarius</name>
    <dbReference type="NCBI Taxonomy" id="2908642"/>
    <lineage>
        <taxon>Bacteria</taxon>
        <taxon>Bacillati</taxon>
        <taxon>Actinomycetota</taxon>
        <taxon>Actinomycetes</taxon>
        <taxon>Propionibacteriales</taxon>
        <taxon>Nocardioidaceae</taxon>
        <taxon>Solicola</taxon>
    </lineage>
</organism>
<proteinExistence type="predicted"/>
<dbReference type="RefSeq" id="WP_271635391.1">
    <property type="nucleotide sequence ID" value="NZ_CP094970.1"/>
</dbReference>
<protein>
    <submittedName>
        <fullName evidence="1">Uncharacterized protein</fullName>
    </submittedName>
</protein>
<dbReference type="KEGG" id="sgrg:L0C25_05270"/>
<sequence length="124" mass="13821">MVPNEWREHRRNEDDELIGYVAGCDGEYAAYTLFGYPLAEGVDEFDAEAAIEAAGLRYLAERWLLTIDGRDEPIAVEIVEAGPATVTVKNVDLGYEADWGTPFRLDVPVSPDRLRPVLRLSGRP</sequence>
<evidence type="ECO:0000313" key="1">
    <source>
        <dbReference type="EMBL" id="UYM06485.1"/>
    </source>
</evidence>
<reference evidence="1" key="1">
    <citation type="submission" date="2022-01" db="EMBL/GenBank/DDBJ databases">
        <title>Nocardioidaceae gen. sp. A5X3R13.</title>
        <authorList>
            <person name="Lopez Marin M.A."/>
            <person name="Uhlik O."/>
        </authorList>
    </citation>
    <scope>NUCLEOTIDE SEQUENCE</scope>
    <source>
        <strain evidence="1">A5X3R13</strain>
    </source>
</reference>
<dbReference type="Proteomes" id="UP001164390">
    <property type="component" value="Chromosome"/>
</dbReference>
<keyword evidence="2" id="KW-1185">Reference proteome</keyword>
<evidence type="ECO:0000313" key="2">
    <source>
        <dbReference type="Proteomes" id="UP001164390"/>
    </source>
</evidence>
<accession>A0AA46TJY9</accession>
<gene>
    <name evidence="1" type="ORF">L0C25_05270</name>
</gene>
<name>A0AA46TJY9_9ACTN</name>
<dbReference type="EMBL" id="CP094970">
    <property type="protein sequence ID" value="UYM06485.1"/>
    <property type="molecule type" value="Genomic_DNA"/>
</dbReference>
<dbReference type="AlphaFoldDB" id="A0AA46TJY9"/>